<feature type="transmembrane region" description="Helical" evidence="1">
    <location>
        <begin position="159"/>
        <end position="183"/>
    </location>
</feature>
<organism evidence="2 3">
    <name type="scientific">Nocardioides bigeumensis</name>
    <dbReference type="NCBI Taxonomy" id="433657"/>
    <lineage>
        <taxon>Bacteria</taxon>
        <taxon>Bacillati</taxon>
        <taxon>Actinomycetota</taxon>
        <taxon>Actinomycetes</taxon>
        <taxon>Propionibacteriales</taxon>
        <taxon>Nocardioidaceae</taxon>
        <taxon>Nocardioides</taxon>
    </lineage>
</organism>
<reference evidence="3" key="1">
    <citation type="journal article" date="2019" name="Int. J. Syst. Evol. Microbiol.">
        <title>The Global Catalogue of Microorganisms (GCM) 10K type strain sequencing project: providing services to taxonomists for standard genome sequencing and annotation.</title>
        <authorList>
            <consortium name="The Broad Institute Genomics Platform"/>
            <consortium name="The Broad Institute Genome Sequencing Center for Infectious Disease"/>
            <person name="Wu L."/>
            <person name="Ma J."/>
        </authorList>
    </citation>
    <scope>NUCLEOTIDE SEQUENCE [LARGE SCALE GENOMIC DNA]</scope>
    <source>
        <strain evidence="3">JCM 16021</strain>
    </source>
</reference>
<keyword evidence="1" id="KW-0472">Membrane</keyword>
<keyword evidence="1" id="KW-1133">Transmembrane helix</keyword>
<proteinExistence type="predicted"/>
<evidence type="ECO:0000313" key="2">
    <source>
        <dbReference type="EMBL" id="GAA2125661.1"/>
    </source>
</evidence>
<dbReference type="EMBL" id="BAAAQQ010000011">
    <property type="protein sequence ID" value="GAA2125661.1"/>
    <property type="molecule type" value="Genomic_DNA"/>
</dbReference>
<evidence type="ECO:0000256" key="1">
    <source>
        <dbReference type="SAM" id="Phobius"/>
    </source>
</evidence>
<gene>
    <name evidence="2" type="ORF">GCM10009843_23590</name>
</gene>
<accession>A0ABP5K2P8</accession>
<sequence length="260" mass="26873">MQWRRTGTTLALFLIGLGLLPLGLVAAATLDGAPVLEALGEALPLAGLVLMTCAAALVAAGRTPAMAELRGLSWTFLVAVLAVTLFANSFVLFGDQSALVVGVLLVGGLAVTIVLSMSPSRSRRQPREFTRAFGMILMGGVVLGGLAAVGWGFSESPSVLAAVAVLVGAVDLVFLAAPAALLAAERVAAVAVVRWLATAYLAMVYLLPFVTTWVLGETWTEGLAVWVVGLLVSLVTVATASVAVATLAYDSAMRRRRLRG</sequence>
<feature type="transmembrane region" description="Helical" evidence="1">
    <location>
        <begin position="72"/>
        <end position="93"/>
    </location>
</feature>
<feature type="transmembrane region" description="Helical" evidence="1">
    <location>
        <begin position="222"/>
        <end position="249"/>
    </location>
</feature>
<feature type="transmembrane region" description="Helical" evidence="1">
    <location>
        <begin position="99"/>
        <end position="117"/>
    </location>
</feature>
<dbReference type="RefSeq" id="WP_344303920.1">
    <property type="nucleotide sequence ID" value="NZ_BAAAQQ010000011.1"/>
</dbReference>
<feature type="transmembrane region" description="Helical" evidence="1">
    <location>
        <begin position="129"/>
        <end position="153"/>
    </location>
</feature>
<protein>
    <submittedName>
        <fullName evidence="2">Uncharacterized protein</fullName>
    </submittedName>
</protein>
<evidence type="ECO:0000313" key="3">
    <source>
        <dbReference type="Proteomes" id="UP001500575"/>
    </source>
</evidence>
<keyword evidence="3" id="KW-1185">Reference proteome</keyword>
<dbReference type="Proteomes" id="UP001500575">
    <property type="component" value="Unassembled WGS sequence"/>
</dbReference>
<feature type="transmembrane region" description="Helical" evidence="1">
    <location>
        <begin position="195"/>
        <end position="216"/>
    </location>
</feature>
<name>A0ABP5K2P8_9ACTN</name>
<feature type="transmembrane region" description="Helical" evidence="1">
    <location>
        <begin position="43"/>
        <end position="60"/>
    </location>
</feature>
<keyword evidence="1" id="KW-0812">Transmembrane</keyword>
<comment type="caution">
    <text evidence="2">The sequence shown here is derived from an EMBL/GenBank/DDBJ whole genome shotgun (WGS) entry which is preliminary data.</text>
</comment>